<dbReference type="AlphaFoldDB" id="A0AAN9HXE0"/>
<evidence type="ECO:0000313" key="2">
    <source>
        <dbReference type="Proteomes" id="UP001372338"/>
    </source>
</evidence>
<dbReference type="Proteomes" id="UP001372338">
    <property type="component" value="Unassembled WGS sequence"/>
</dbReference>
<dbReference type="InterPro" id="IPR025322">
    <property type="entry name" value="PADRE_dom"/>
</dbReference>
<organism evidence="1 2">
    <name type="scientific">Crotalaria pallida</name>
    <name type="common">Smooth rattlebox</name>
    <name type="synonym">Crotalaria striata</name>
    <dbReference type="NCBI Taxonomy" id="3830"/>
    <lineage>
        <taxon>Eukaryota</taxon>
        <taxon>Viridiplantae</taxon>
        <taxon>Streptophyta</taxon>
        <taxon>Embryophyta</taxon>
        <taxon>Tracheophyta</taxon>
        <taxon>Spermatophyta</taxon>
        <taxon>Magnoliopsida</taxon>
        <taxon>eudicotyledons</taxon>
        <taxon>Gunneridae</taxon>
        <taxon>Pentapetalae</taxon>
        <taxon>rosids</taxon>
        <taxon>fabids</taxon>
        <taxon>Fabales</taxon>
        <taxon>Fabaceae</taxon>
        <taxon>Papilionoideae</taxon>
        <taxon>50 kb inversion clade</taxon>
        <taxon>genistoids sensu lato</taxon>
        <taxon>core genistoids</taxon>
        <taxon>Crotalarieae</taxon>
        <taxon>Crotalaria</taxon>
    </lineage>
</organism>
<dbReference type="PANTHER" id="PTHR33052">
    <property type="entry name" value="DUF4228 DOMAIN PROTEIN-RELATED"/>
    <property type="match status" value="1"/>
</dbReference>
<dbReference type="EMBL" id="JAYWIO010000007">
    <property type="protein sequence ID" value="KAK7251334.1"/>
    <property type="molecule type" value="Genomic_DNA"/>
</dbReference>
<proteinExistence type="predicted"/>
<accession>A0AAN9HXE0</accession>
<comment type="caution">
    <text evidence="1">The sequence shown here is derived from an EMBL/GenBank/DDBJ whole genome shotgun (WGS) entry which is preliminary data.</text>
</comment>
<sequence>MLEVHREPIRASEVMKRNPKHTLTRPDFFDFPWIVVNPDSVLFPGSVFLVVPNRKIYDLLKAKGQCNSSKIHIHQQLKQDSPPSTSCYGMNSKNQRYKQCIKGLFERREKKGEGREVEGKLHRRLNKPFFLLSSSLSSFSQTSSNFQLSK</sequence>
<reference evidence="1 2" key="1">
    <citation type="submission" date="2024-01" db="EMBL/GenBank/DDBJ databases">
        <title>The genomes of 5 underutilized Papilionoideae crops provide insights into root nodulation and disease resistanc.</title>
        <authorList>
            <person name="Yuan L."/>
        </authorList>
    </citation>
    <scope>NUCLEOTIDE SEQUENCE [LARGE SCALE GENOMIC DNA]</scope>
    <source>
        <strain evidence="1">ZHUSHIDOU_FW_LH</strain>
        <tissue evidence="1">Leaf</tissue>
    </source>
</reference>
<evidence type="ECO:0000313" key="1">
    <source>
        <dbReference type="EMBL" id="KAK7251334.1"/>
    </source>
</evidence>
<name>A0AAN9HXE0_CROPI</name>
<dbReference type="Pfam" id="PF14009">
    <property type="entry name" value="PADRE"/>
    <property type="match status" value="1"/>
</dbReference>
<protein>
    <submittedName>
        <fullName evidence="1">Uncharacterized protein</fullName>
    </submittedName>
</protein>
<keyword evidence="2" id="KW-1185">Reference proteome</keyword>
<gene>
    <name evidence="1" type="ORF">RIF29_34431</name>
</gene>